<dbReference type="AlphaFoldDB" id="A0A6L9QX71"/>
<gene>
    <name evidence="2" type="ORF">G3I70_39310</name>
</gene>
<dbReference type="Proteomes" id="UP000475532">
    <property type="component" value="Unassembled WGS sequence"/>
</dbReference>
<dbReference type="InterPro" id="IPR036770">
    <property type="entry name" value="Ankyrin_rpt-contain_sf"/>
</dbReference>
<evidence type="ECO:0000313" key="3">
    <source>
        <dbReference type="Proteomes" id="UP000475532"/>
    </source>
</evidence>
<organism evidence="2 3">
    <name type="scientific">Actinomadura bangladeshensis</name>
    <dbReference type="NCBI Taxonomy" id="453573"/>
    <lineage>
        <taxon>Bacteria</taxon>
        <taxon>Bacillati</taxon>
        <taxon>Actinomycetota</taxon>
        <taxon>Actinomycetes</taxon>
        <taxon>Streptosporangiales</taxon>
        <taxon>Thermomonosporaceae</taxon>
        <taxon>Actinomadura</taxon>
    </lineage>
</organism>
<accession>A0A6L9QX71</accession>
<reference evidence="2 3" key="1">
    <citation type="submission" date="2020-01" db="EMBL/GenBank/DDBJ databases">
        <title>Insect and environment-associated Actinomycetes.</title>
        <authorList>
            <person name="Currrie C."/>
            <person name="Chevrette M."/>
            <person name="Carlson C."/>
            <person name="Stubbendieck R."/>
            <person name="Wendt-Pienkowski E."/>
        </authorList>
    </citation>
    <scope>NUCLEOTIDE SEQUENCE [LARGE SCALE GENOMIC DNA]</scope>
    <source>
        <strain evidence="2 3">SID10258</strain>
    </source>
</reference>
<proteinExistence type="predicted"/>
<dbReference type="RefSeq" id="WP_163062941.1">
    <property type="nucleotide sequence ID" value="NZ_JAAGLI010001060.1"/>
</dbReference>
<feature type="region of interest" description="Disordered" evidence="1">
    <location>
        <begin position="391"/>
        <end position="422"/>
    </location>
</feature>
<dbReference type="SUPFAM" id="SSF48403">
    <property type="entry name" value="Ankyrin repeat"/>
    <property type="match status" value="1"/>
</dbReference>
<protein>
    <submittedName>
        <fullName evidence="2">SMI1/KNR4 family protein</fullName>
    </submittedName>
</protein>
<feature type="compositionally biased region" description="Basic and acidic residues" evidence="1">
    <location>
        <begin position="410"/>
        <end position="422"/>
    </location>
</feature>
<dbReference type="Gene3D" id="1.25.40.20">
    <property type="entry name" value="Ankyrin repeat-containing domain"/>
    <property type="match status" value="1"/>
</dbReference>
<evidence type="ECO:0000256" key="1">
    <source>
        <dbReference type="SAM" id="MobiDB-lite"/>
    </source>
</evidence>
<feature type="compositionally biased region" description="Basic and acidic residues" evidence="1">
    <location>
        <begin position="391"/>
        <end position="404"/>
    </location>
</feature>
<evidence type="ECO:0000313" key="2">
    <source>
        <dbReference type="EMBL" id="NEA28504.1"/>
    </source>
</evidence>
<comment type="caution">
    <text evidence="2">The sequence shown here is derived from an EMBL/GenBank/DDBJ whole genome shotgun (WGS) entry which is preliminary data.</text>
</comment>
<sequence>MTAVSEDNVLPEPLSDREHRVLGEAGLALFAGRLILGAQPPIDDAVLGAVAERCAGPLPEPLVALWRTAFGGRLDYDLRTDLDGQNVPLSFVELFYPDSGGYHDLWGWIDHECELAAEHLPDWSGRLVHLPIGGFEYLERVYVHTAVGPDHGAVVCWRQGLPPGWELSTGDRTGWLADDLRALFGLLVLDQDPWESRGEMGAEMRDVIDDLGSSGDPDARSAAAKLRRLVQATVIDWRGALDGGTLVGERRLRRLALERAAADDDVALLARLVAMGCEPAEEIHSGLSPLEVALRHRAFAVIEWLLERGVPVENSLRVGAHAVDVDLARTLLERGALVDASTVAQALENEDPEVVHLLSRVVQPDEGLARLGPRLRMLAAQAAAVGDRLSDRSDATAAEREHRRSSVLKDLADRFDPDRRRP</sequence>
<dbReference type="EMBL" id="JAAGLI010001060">
    <property type="protein sequence ID" value="NEA28504.1"/>
    <property type="molecule type" value="Genomic_DNA"/>
</dbReference>
<name>A0A6L9QX71_9ACTN</name>